<evidence type="ECO:0000256" key="3">
    <source>
        <dbReference type="ARBA" id="ARBA00022575"/>
    </source>
</evidence>
<dbReference type="AlphaFoldDB" id="A0A0G9HGA0"/>
<dbReference type="PATRIC" id="fig|1440763.5.peg.144"/>
<dbReference type="GO" id="GO:0009636">
    <property type="term" value="P:response to toxic substance"/>
    <property type="evidence" value="ECO:0007669"/>
    <property type="project" value="UniProtKB-KW"/>
</dbReference>
<evidence type="ECO:0000256" key="7">
    <source>
        <dbReference type="ARBA" id="ARBA00023002"/>
    </source>
</evidence>
<dbReference type="EMBL" id="CP017480">
    <property type="protein sequence ID" value="APG03656.1"/>
    <property type="molecule type" value="Genomic_DNA"/>
</dbReference>
<proteinExistence type="inferred from homology"/>
<evidence type="ECO:0000256" key="8">
    <source>
        <dbReference type="ARBA" id="ARBA00023033"/>
    </source>
</evidence>
<dbReference type="GO" id="GO:0000166">
    <property type="term" value="F:nucleotide binding"/>
    <property type="evidence" value="ECO:0007669"/>
    <property type="project" value="UniProtKB-KW"/>
</dbReference>
<dbReference type="SUPFAM" id="SSF51412">
    <property type="entry name" value="Inosine monophosphate dehydrogenase (IMPDH)"/>
    <property type="match status" value="1"/>
</dbReference>
<evidence type="ECO:0000256" key="6">
    <source>
        <dbReference type="ARBA" id="ARBA00022741"/>
    </source>
</evidence>
<comment type="catalytic activity">
    <reaction evidence="10">
        <text>3 propionate 3-nitronate + 3 O2 + H2O = 3 3-oxopropanoate + 2 nitrate + nitrite + H2O2 + 3 H(+)</text>
        <dbReference type="Rhea" id="RHEA:57332"/>
        <dbReference type="ChEBI" id="CHEBI:15377"/>
        <dbReference type="ChEBI" id="CHEBI:15378"/>
        <dbReference type="ChEBI" id="CHEBI:15379"/>
        <dbReference type="ChEBI" id="CHEBI:16240"/>
        <dbReference type="ChEBI" id="CHEBI:16301"/>
        <dbReference type="ChEBI" id="CHEBI:17632"/>
        <dbReference type="ChEBI" id="CHEBI:33190"/>
        <dbReference type="ChEBI" id="CHEBI:136067"/>
    </reaction>
</comment>
<keyword evidence="6" id="KW-0547">Nucleotide-binding</keyword>
<evidence type="ECO:0000313" key="13">
    <source>
        <dbReference type="Proteomes" id="UP000182987"/>
    </source>
</evidence>
<keyword evidence="5" id="KW-0288">FMN</keyword>
<comment type="similarity">
    <text evidence="2">Belongs to the nitronate monooxygenase family. NMO class I subfamily.</text>
</comment>
<dbReference type="PANTHER" id="PTHR42747">
    <property type="entry name" value="NITRONATE MONOOXYGENASE-RELATED"/>
    <property type="match status" value="1"/>
</dbReference>
<keyword evidence="13" id="KW-1185">Reference proteome</keyword>
<dbReference type="InterPro" id="IPR013785">
    <property type="entry name" value="Aldolase_TIM"/>
</dbReference>
<keyword evidence="4" id="KW-0285">Flavoprotein</keyword>
<keyword evidence="12" id="KW-0223">Dioxygenase</keyword>
<sequence>MIAWTDRRALDLFAIEHPLLLAPMAGSGGSALAIAVAHAGGLGSLPCASISLQTIEAEVRLFRSTVPGSRINLNFFAHTPATPTTEDTQRWLGRLAPYFAEFGVDVAALPAAGGRAPFDAQMCSLVESLRPEVVSFHFGLPADALLDRVKATGAIVLASATTVIEGRWLESRGCDAVIAQGYEAGGHRGNFLTDDMATQPGVFALVPQLVDALKVPVIAAGGIVDGRGMAAALCLGASAVQLGTAFLLSDEATSVTAHRNALRTARDDNTAVTNVLTGRPARGVVNRVMRELGLLSEDALPFPLAGGPLTPLRAATEPDGLGDFQPLWSGQSGALVREAAAAQIVQDVVEQAARLLRLP</sequence>
<dbReference type="GO" id="GO:0051213">
    <property type="term" value="F:dioxygenase activity"/>
    <property type="evidence" value="ECO:0007669"/>
    <property type="project" value="UniProtKB-KW"/>
</dbReference>
<evidence type="ECO:0000256" key="1">
    <source>
        <dbReference type="ARBA" id="ARBA00001917"/>
    </source>
</evidence>
<dbReference type="Proteomes" id="UP000182987">
    <property type="component" value="Chromosome"/>
</dbReference>
<evidence type="ECO:0000256" key="10">
    <source>
        <dbReference type="ARBA" id="ARBA00049401"/>
    </source>
</evidence>
<keyword evidence="7" id="KW-0560">Oxidoreductase</keyword>
<dbReference type="OrthoDB" id="9778912at2"/>
<evidence type="ECO:0000256" key="11">
    <source>
        <dbReference type="ARBA" id="ARBA00067136"/>
    </source>
</evidence>
<dbReference type="Pfam" id="PF03060">
    <property type="entry name" value="NMO"/>
    <property type="match status" value="1"/>
</dbReference>
<evidence type="ECO:0000256" key="4">
    <source>
        <dbReference type="ARBA" id="ARBA00022630"/>
    </source>
</evidence>
<dbReference type="PANTHER" id="PTHR42747:SF3">
    <property type="entry name" value="NITRONATE MONOOXYGENASE-RELATED"/>
    <property type="match status" value="1"/>
</dbReference>
<keyword evidence="3" id="KW-0216">Detoxification</keyword>
<accession>A0A0G9HGA0</accession>
<dbReference type="CDD" id="cd04730">
    <property type="entry name" value="NPD_like"/>
    <property type="match status" value="1"/>
</dbReference>
<name>A0A0G9HGA0_9GAMM</name>
<dbReference type="Gene3D" id="3.20.20.70">
    <property type="entry name" value="Aldolase class I"/>
    <property type="match status" value="1"/>
</dbReference>
<dbReference type="GO" id="GO:0018580">
    <property type="term" value="F:nitronate monooxygenase activity"/>
    <property type="evidence" value="ECO:0007669"/>
    <property type="project" value="InterPro"/>
</dbReference>
<evidence type="ECO:0000256" key="9">
    <source>
        <dbReference type="ARBA" id="ARBA00031155"/>
    </source>
</evidence>
<dbReference type="InterPro" id="IPR004136">
    <property type="entry name" value="NMO"/>
</dbReference>
<dbReference type="STRING" id="1440763.BJI69_06880"/>
<comment type="cofactor">
    <cofactor evidence="1">
        <name>FMN</name>
        <dbReference type="ChEBI" id="CHEBI:58210"/>
    </cofactor>
</comment>
<dbReference type="RefSeq" id="WP_046965801.1">
    <property type="nucleotide sequence ID" value="NZ_CP017480.1"/>
</dbReference>
<organism evidence="12 13">
    <name type="scientific">Luteibacter rhizovicinus DSM 16549</name>
    <dbReference type="NCBI Taxonomy" id="1440763"/>
    <lineage>
        <taxon>Bacteria</taxon>
        <taxon>Pseudomonadati</taxon>
        <taxon>Pseudomonadota</taxon>
        <taxon>Gammaproteobacteria</taxon>
        <taxon>Lysobacterales</taxon>
        <taxon>Rhodanobacteraceae</taxon>
        <taxon>Luteibacter</taxon>
    </lineage>
</organism>
<evidence type="ECO:0000313" key="12">
    <source>
        <dbReference type="EMBL" id="APG03656.1"/>
    </source>
</evidence>
<keyword evidence="8" id="KW-0503">Monooxygenase</keyword>
<evidence type="ECO:0000256" key="5">
    <source>
        <dbReference type="ARBA" id="ARBA00022643"/>
    </source>
</evidence>
<gene>
    <name evidence="12" type="ORF">BJI69_06880</name>
</gene>
<dbReference type="FunFam" id="3.20.20.70:FF:000154">
    <property type="entry name" value="Probable nitronate monooxygenase"/>
    <property type="match status" value="1"/>
</dbReference>
<reference evidence="13" key="1">
    <citation type="submission" date="2016-09" db="EMBL/GenBank/DDBJ databases">
        <authorList>
            <person name="Lysoe E."/>
        </authorList>
    </citation>
    <scope>NUCLEOTIDE SEQUENCE [LARGE SCALE GENOMIC DNA]</scope>
    <source>
        <strain evidence="13">LJ96T</strain>
    </source>
</reference>
<dbReference type="KEGG" id="lrz:BJI69_06880"/>
<protein>
    <recommendedName>
        <fullName evidence="11">Nitronate monooxygenase</fullName>
    </recommendedName>
    <alternativeName>
        <fullName evidence="9">Propionate 3-nitronate monooxygenase</fullName>
    </alternativeName>
</protein>
<evidence type="ECO:0000256" key="2">
    <source>
        <dbReference type="ARBA" id="ARBA00009881"/>
    </source>
</evidence>